<evidence type="ECO:0000313" key="16">
    <source>
        <dbReference type="Proteomes" id="UP000265000"/>
    </source>
</evidence>
<evidence type="ECO:0000256" key="11">
    <source>
        <dbReference type="ARBA" id="ARBA00023212"/>
    </source>
</evidence>
<dbReference type="GO" id="GO:0051014">
    <property type="term" value="P:actin filament severing"/>
    <property type="evidence" value="ECO:0007669"/>
    <property type="project" value="UniProtKB-UniRule"/>
</dbReference>
<feature type="domain" description="Gelsolin-like" evidence="14">
    <location>
        <begin position="146"/>
        <end position="215"/>
    </location>
</feature>
<dbReference type="FunFam" id="3.40.20.10:FF:000001">
    <property type="entry name" value="Gelsolin"/>
    <property type="match status" value="1"/>
</dbReference>
<dbReference type="CDD" id="cd11290">
    <property type="entry name" value="gelsolin_S1_like"/>
    <property type="match status" value="1"/>
</dbReference>
<keyword evidence="7" id="KW-0677">Repeat</keyword>
<dbReference type="CDD" id="cd11289">
    <property type="entry name" value="gelsolin_S2_like"/>
    <property type="match status" value="1"/>
</dbReference>
<comment type="subcellular location">
    <subcellularLocation>
        <location evidence="1 13">Cytoplasm</location>
        <location evidence="1 13">Cytoskeleton</location>
    </subcellularLocation>
</comment>
<evidence type="ECO:0000313" key="15">
    <source>
        <dbReference type="Ensembl" id="ENSFHEP00000013416.1"/>
    </source>
</evidence>
<keyword evidence="6" id="KW-0479">Metal-binding</keyword>
<dbReference type="SUPFAM" id="SSF55753">
    <property type="entry name" value="Actin depolymerizing proteins"/>
    <property type="match status" value="6"/>
</dbReference>
<organism evidence="15 16">
    <name type="scientific">Fundulus heteroclitus</name>
    <name type="common">Killifish</name>
    <name type="synonym">Mummichog</name>
    <dbReference type="NCBI Taxonomy" id="8078"/>
    <lineage>
        <taxon>Eukaryota</taxon>
        <taxon>Metazoa</taxon>
        <taxon>Chordata</taxon>
        <taxon>Craniata</taxon>
        <taxon>Vertebrata</taxon>
        <taxon>Euteleostomi</taxon>
        <taxon>Actinopterygii</taxon>
        <taxon>Neopterygii</taxon>
        <taxon>Teleostei</taxon>
        <taxon>Neoteleostei</taxon>
        <taxon>Acanthomorphata</taxon>
        <taxon>Ovalentaria</taxon>
        <taxon>Atherinomorphae</taxon>
        <taxon>Cyprinodontiformes</taxon>
        <taxon>Fundulidae</taxon>
        <taxon>Fundulus</taxon>
    </lineage>
</organism>
<keyword evidence="9" id="KW-0106">Calcium</keyword>
<dbReference type="GO" id="GO:0015629">
    <property type="term" value="C:actin cytoskeleton"/>
    <property type="evidence" value="ECO:0007669"/>
    <property type="project" value="TreeGrafter"/>
</dbReference>
<dbReference type="GeneTree" id="ENSGT00940000155591"/>
<evidence type="ECO:0000256" key="1">
    <source>
        <dbReference type="ARBA" id="ARBA00004245"/>
    </source>
</evidence>
<dbReference type="FunFam" id="3.40.20.10:FF:000005">
    <property type="entry name" value="Gelsolin"/>
    <property type="match status" value="1"/>
</dbReference>
<dbReference type="CTD" id="321099"/>
<dbReference type="Gene3D" id="3.40.20.10">
    <property type="entry name" value="Severin"/>
    <property type="match status" value="6"/>
</dbReference>
<dbReference type="Ensembl" id="ENSFHET00000020956.1">
    <property type="protein sequence ID" value="ENSFHEP00000013416.1"/>
    <property type="gene ID" value="ENSFHEG00000015027.1"/>
</dbReference>
<dbReference type="PANTHER" id="PTHR11977">
    <property type="entry name" value="VILLIN"/>
    <property type="match status" value="1"/>
</dbReference>
<keyword evidence="10 13" id="KW-0009">Actin-binding</keyword>
<dbReference type="GO" id="GO:0008154">
    <property type="term" value="P:actin polymerization or depolymerization"/>
    <property type="evidence" value="ECO:0007669"/>
    <property type="project" value="TreeGrafter"/>
</dbReference>
<evidence type="ECO:0000256" key="8">
    <source>
        <dbReference type="ARBA" id="ARBA00022794"/>
    </source>
</evidence>
<evidence type="ECO:0000256" key="12">
    <source>
        <dbReference type="ARBA" id="ARBA00025132"/>
    </source>
</evidence>
<evidence type="ECO:0000256" key="2">
    <source>
        <dbReference type="ARBA" id="ARBA00008418"/>
    </source>
</evidence>
<comment type="function">
    <text evidence="12 13">Calcium-regulated, actin-modulating protein that binds to the plus (or barbed) ends of actin monomers or filaments, preventing monomer exchange (end-blocking or capping). It can promote the assembly of monomers into filaments (nucleation) as well as sever filaments already formed. Plays a role in ciliogenesis.</text>
</comment>
<dbReference type="GO" id="GO:0051016">
    <property type="term" value="P:barbed-end actin filament capping"/>
    <property type="evidence" value="ECO:0007669"/>
    <property type="project" value="UniProtKB-UniRule"/>
</dbReference>
<feature type="domain" description="Gelsolin-like" evidence="14">
    <location>
        <begin position="639"/>
        <end position="714"/>
    </location>
</feature>
<dbReference type="GeneID" id="105927435"/>
<dbReference type="Proteomes" id="UP000265000">
    <property type="component" value="Unplaced"/>
</dbReference>
<feature type="domain" description="Gelsolin-like" evidence="14">
    <location>
        <begin position="265"/>
        <end position="338"/>
    </location>
</feature>
<dbReference type="FunFam" id="3.40.20.10:FF:000009">
    <property type="entry name" value="gelsolin isoform X1"/>
    <property type="match status" value="1"/>
</dbReference>
<evidence type="ECO:0000256" key="3">
    <source>
        <dbReference type="ARBA" id="ARBA00018797"/>
    </source>
</evidence>
<dbReference type="OrthoDB" id="6375767at2759"/>
<dbReference type="GO" id="GO:0005737">
    <property type="term" value="C:cytoplasm"/>
    <property type="evidence" value="ECO:0007669"/>
    <property type="project" value="UniProtKB-UniRule"/>
</dbReference>
<dbReference type="SMART" id="SM00262">
    <property type="entry name" value="GEL"/>
    <property type="match status" value="6"/>
</dbReference>
<dbReference type="CDD" id="cd11292">
    <property type="entry name" value="gelsolin_S3_like"/>
    <property type="match status" value="1"/>
</dbReference>
<comment type="similarity">
    <text evidence="2 13">Belongs to the villin/gelsolin family.</text>
</comment>
<evidence type="ECO:0000256" key="5">
    <source>
        <dbReference type="ARBA" id="ARBA00022490"/>
    </source>
</evidence>
<dbReference type="GO" id="GO:0046872">
    <property type="term" value="F:metal ion binding"/>
    <property type="evidence" value="ECO:0007669"/>
    <property type="project" value="UniProtKB-KW"/>
</dbReference>
<dbReference type="GO" id="GO:0005546">
    <property type="term" value="F:phosphatidylinositol-4,5-bisphosphate binding"/>
    <property type="evidence" value="ECO:0007669"/>
    <property type="project" value="TreeGrafter"/>
</dbReference>
<dbReference type="CDD" id="cd11293">
    <property type="entry name" value="gelsolin_S4_like"/>
    <property type="match status" value="1"/>
</dbReference>
<dbReference type="FunFam" id="3.40.20.10:FF:000004">
    <property type="entry name" value="Gelsolin"/>
    <property type="match status" value="1"/>
</dbReference>
<evidence type="ECO:0000256" key="9">
    <source>
        <dbReference type="ARBA" id="ARBA00022837"/>
    </source>
</evidence>
<dbReference type="FunFam" id="3.40.20.10:FF:000002">
    <property type="entry name" value="Gelsolin"/>
    <property type="match status" value="1"/>
</dbReference>
<keyword evidence="8" id="KW-0970">Cilium biogenesis/degradation</keyword>
<evidence type="ECO:0000256" key="7">
    <source>
        <dbReference type="ARBA" id="ARBA00022737"/>
    </source>
</evidence>
<feature type="domain" description="Gelsolin-like" evidence="14">
    <location>
        <begin position="24"/>
        <end position="107"/>
    </location>
</feature>
<dbReference type="Pfam" id="PF00626">
    <property type="entry name" value="Gelsolin"/>
    <property type="match status" value="5"/>
</dbReference>
<dbReference type="GO" id="GO:0007417">
    <property type="term" value="P:central nervous system development"/>
    <property type="evidence" value="ECO:0007669"/>
    <property type="project" value="TreeGrafter"/>
</dbReference>
<evidence type="ECO:0000259" key="14">
    <source>
        <dbReference type="Pfam" id="PF00626"/>
    </source>
</evidence>
<evidence type="ECO:0000256" key="13">
    <source>
        <dbReference type="RuleBase" id="RU367130"/>
    </source>
</evidence>
<dbReference type="CDD" id="cd11291">
    <property type="entry name" value="gelsolin_S6_like"/>
    <property type="match status" value="1"/>
</dbReference>
<evidence type="ECO:0000256" key="4">
    <source>
        <dbReference type="ARBA" id="ARBA00022467"/>
    </source>
</evidence>
<dbReference type="PANTHER" id="PTHR11977:SF29">
    <property type="entry name" value="GELSOLIN"/>
    <property type="match status" value="1"/>
</dbReference>
<proteinExistence type="inferred from homology"/>
<keyword evidence="16" id="KW-1185">Reference proteome</keyword>
<dbReference type="InterPro" id="IPR029006">
    <property type="entry name" value="ADF-H/Gelsolin-like_dom_sf"/>
</dbReference>
<dbReference type="GO" id="GO:0060271">
    <property type="term" value="P:cilium assembly"/>
    <property type="evidence" value="ECO:0007669"/>
    <property type="project" value="UniProtKB-UniRule"/>
</dbReference>
<keyword evidence="11" id="KW-0206">Cytoskeleton</keyword>
<dbReference type="GO" id="GO:0051015">
    <property type="term" value="F:actin filament binding"/>
    <property type="evidence" value="ECO:0007669"/>
    <property type="project" value="UniProtKB-UniRule"/>
</dbReference>
<evidence type="ECO:0000256" key="6">
    <source>
        <dbReference type="ARBA" id="ARBA00022723"/>
    </source>
</evidence>
<dbReference type="FunFam" id="3.40.20.10:FF:000037">
    <property type="entry name" value="macrophage-capping protein-like isoform X2"/>
    <property type="match status" value="1"/>
</dbReference>
<evidence type="ECO:0000256" key="10">
    <source>
        <dbReference type="ARBA" id="ARBA00023203"/>
    </source>
</evidence>
<reference evidence="15" key="1">
    <citation type="submission" date="2025-08" db="UniProtKB">
        <authorList>
            <consortium name="Ensembl"/>
        </authorList>
    </citation>
    <scope>IDENTIFICATION</scope>
</reference>
<keyword evidence="4 13" id="KW-0117">Actin capping</keyword>
<sequence length="740" mass="81487">MAAHHAEFERAGQNTGLQVWRVENFDLVPVPENLYGGFYTGDAYLILNTIKQRSGNLQYDLHYWLGDFCSQDESGSAAIFTVQMDDFLGGKPIQYREVQGHESKTFLGYFKSGIKYMKGGVASGFKHVVTNEVSVQRVLQIKGRRVVRASEVPVSWDSFNQGDCFILDLGDEIYQWCGSQSNRFEKLKATQVAKGIRDNERSGRARVYVCDEGAEREKMTEVLGPKPDLPPGASDDIKADASNRKRAKLYKVSNASGGMTVALVAAENPFAQSALESSDCFILDHGSDGKIFVWKGKDANMDERKAAMKAADEFIKKMDYPKHTQVQILPETGETPLFKQFFKNWRDKDQTEGLGVAYIANSIAKIEKVAFDAASLHESSAMAAQHGMVDDGNGEKQIWRIEASDKVPVDPSTYGQFYGGDSYIILYNYSHGGRQGHIIYMWQGTDSSQDEIGACAILASQLDDELGGGPVQVVGAPITTQVRVVQGKEPAHLMSLFGGQPMVVYRGGTSRDGGQSAPAETRLFQVRSNSTGHTRAVELDAVAANLNSNDAFVLVTPDGTSLWVGGGASDTEKQGAQQLCDILGVSASSELSEGGETDQFWAALGGKAEYRTSTRLKDKMEAHPPRLFACSNKTGNFIIEEVPGEMTQEDLATDDVMILDTWEQVFVWIGNEAQEEEKTEAMASAVRYIETDPANRDPRTPIVKIKQGFEPPTFTGWFLGWDHDYWTSDPLERAMAELAL</sequence>
<dbReference type="CDD" id="cd11288">
    <property type="entry name" value="gelsolin_S5_like"/>
    <property type="match status" value="1"/>
</dbReference>
<dbReference type="STRING" id="8078.ENSFHEP00000013416"/>
<dbReference type="InterPro" id="IPR007123">
    <property type="entry name" value="Gelsolin-like_dom"/>
</dbReference>
<accession>A0A3Q2PJT2</accession>
<dbReference type="InterPro" id="IPR007122">
    <property type="entry name" value="Villin/Gelsolin"/>
</dbReference>
<name>A0A3Q2PJT2_FUNHE</name>
<dbReference type="AlphaFoldDB" id="A0A3Q2PJT2"/>
<protein>
    <recommendedName>
        <fullName evidence="3 13">Gelsolin</fullName>
        <shortName evidence="13">ADF</shortName>
    </recommendedName>
    <alternativeName>
        <fullName evidence="13">Actin-depolymerizing factor</fullName>
    </alternativeName>
</protein>
<reference evidence="15" key="2">
    <citation type="submission" date="2025-09" db="UniProtKB">
        <authorList>
            <consortium name="Ensembl"/>
        </authorList>
    </citation>
    <scope>IDENTIFICATION</scope>
</reference>
<keyword evidence="5 13" id="KW-0963">Cytoplasm</keyword>
<feature type="domain" description="Gelsolin-like" evidence="14">
    <location>
        <begin position="405"/>
        <end position="494"/>
    </location>
</feature>
<dbReference type="PRINTS" id="PR00597">
    <property type="entry name" value="GELSOLIN"/>
</dbReference>
<dbReference type="GO" id="GO:0005615">
    <property type="term" value="C:extracellular space"/>
    <property type="evidence" value="ECO:0007669"/>
    <property type="project" value="TreeGrafter"/>
</dbReference>